<keyword evidence="3 7" id="KW-0240">DNA-directed RNA polymerase</keyword>
<evidence type="ECO:0000256" key="3">
    <source>
        <dbReference type="ARBA" id="ARBA00022478"/>
    </source>
</evidence>
<feature type="compositionally biased region" description="Polar residues" evidence="8">
    <location>
        <begin position="1"/>
        <end position="11"/>
    </location>
</feature>
<feature type="compositionally biased region" description="Low complexity" evidence="8">
    <location>
        <begin position="170"/>
        <end position="187"/>
    </location>
</feature>
<organism evidence="10 11">
    <name type="scientific">Friedmanniomyces simplex</name>
    <dbReference type="NCBI Taxonomy" id="329884"/>
    <lineage>
        <taxon>Eukaryota</taxon>
        <taxon>Fungi</taxon>
        <taxon>Dikarya</taxon>
        <taxon>Ascomycota</taxon>
        <taxon>Pezizomycotina</taxon>
        <taxon>Dothideomycetes</taxon>
        <taxon>Dothideomycetidae</taxon>
        <taxon>Mycosphaerellales</taxon>
        <taxon>Teratosphaeriaceae</taxon>
        <taxon>Friedmanniomyces</taxon>
    </lineage>
</organism>
<feature type="non-terminal residue" evidence="10">
    <location>
        <position position="409"/>
    </location>
</feature>
<dbReference type="Proteomes" id="UP000309340">
    <property type="component" value="Unassembled WGS sequence"/>
</dbReference>
<name>A0A4U0W4L6_9PEZI</name>
<feature type="domain" description="RPA43 OB" evidence="9">
    <location>
        <begin position="294"/>
        <end position="393"/>
    </location>
</feature>
<keyword evidence="5 7" id="KW-0804">Transcription</keyword>
<sequence>MAPTFSSTQTPDMAPTKKAKVSTDKSAKKRKREDEQEGTPGATERSVKKTKKRKSEGADVATPVVEQNGEPSSASTTTKDKSVKNEKKKRKADDGEAGANSPITETPATKPKKEKKDRGSASQEVTGDAQPVAADATPAKKKRKPKADPQSNGNGDSTTEPAVVAGSSKPQQTSQAQAQTQESPEASTSMTDDQRLHSHSPFVHKTETFYLALSPCANDFPLEGLVAEHISPLLLTYYPPLRGVILKYSNARLSETPYEQGSGESGDGVVLSKAVDEYAVTFVYLTVDLVVFAPTKGSWLEGFVNLQNESLLGLVCYNYFNAAIERHRLPKDWRWVEDGSQGSTRVGKGSQGYWVDGNGQKMDGRVVFRVKDFEAAPGSESGAGSLNTLGTLLSVAEEKKLDEAERQRS</sequence>
<gene>
    <name evidence="10" type="ORF">B0A55_12329</name>
</gene>
<keyword evidence="6 7" id="KW-0539">Nucleus</keyword>
<dbReference type="PANTHER" id="PTHR12709">
    <property type="entry name" value="DNA-DIRECTED RNA POLYMERASE II, III"/>
    <property type="match status" value="1"/>
</dbReference>
<evidence type="ECO:0000256" key="1">
    <source>
        <dbReference type="ARBA" id="ARBA00004604"/>
    </source>
</evidence>
<evidence type="ECO:0000256" key="5">
    <source>
        <dbReference type="ARBA" id="ARBA00023163"/>
    </source>
</evidence>
<evidence type="ECO:0000313" key="10">
    <source>
        <dbReference type="EMBL" id="TKA57270.1"/>
    </source>
</evidence>
<feature type="compositionally biased region" description="Polar residues" evidence="8">
    <location>
        <begin position="150"/>
        <end position="160"/>
    </location>
</feature>
<dbReference type="InterPro" id="IPR036898">
    <property type="entry name" value="RNA_pol_Rpb7-like_N_sf"/>
</dbReference>
<dbReference type="GO" id="GO:0006362">
    <property type="term" value="P:transcription elongation by RNA polymerase I"/>
    <property type="evidence" value="ECO:0007669"/>
    <property type="project" value="UniProtKB-ARBA"/>
</dbReference>
<evidence type="ECO:0000256" key="7">
    <source>
        <dbReference type="RuleBase" id="RU369086"/>
    </source>
</evidence>
<reference evidence="10 11" key="1">
    <citation type="submission" date="2017-03" db="EMBL/GenBank/DDBJ databases">
        <title>Genomes of endolithic fungi from Antarctica.</title>
        <authorList>
            <person name="Coleine C."/>
            <person name="Masonjones S."/>
            <person name="Stajich J.E."/>
        </authorList>
    </citation>
    <scope>NUCLEOTIDE SEQUENCE [LARGE SCALE GENOMIC DNA]</scope>
    <source>
        <strain evidence="10 11">CCFEE 5184</strain>
    </source>
</reference>
<evidence type="ECO:0000259" key="9">
    <source>
        <dbReference type="Pfam" id="PF17875"/>
    </source>
</evidence>
<comment type="function">
    <text evidence="7">DNA-dependent RNA polymerase which catalyzes the transcription of DNA into RNA using the four ribonucleoside triphosphates as substrates.</text>
</comment>
<proteinExistence type="inferred from homology"/>
<dbReference type="InterPro" id="IPR041178">
    <property type="entry name" value="RPA43_OB"/>
</dbReference>
<evidence type="ECO:0000256" key="8">
    <source>
        <dbReference type="SAM" id="MobiDB-lite"/>
    </source>
</evidence>
<protein>
    <recommendedName>
        <fullName evidence="7">DNA-directed RNA polymerase subunit</fullName>
    </recommendedName>
</protein>
<keyword evidence="11" id="KW-1185">Reference proteome</keyword>
<dbReference type="AlphaFoldDB" id="A0A4U0W4L6"/>
<dbReference type="Gene3D" id="3.30.1490.120">
    <property type="entry name" value="RNA polymerase Rpb7-like, N-terminal domain"/>
    <property type="match status" value="1"/>
</dbReference>
<evidence type="ECO:0000313" key="11">
    <source>
        <dbReference type="Proteomes" id="UP000309340"/>
    </source>
</evidence>
<evidence type="ECO:0000256" key="6">
    <source>
        <dbReference type="ARBA" id="ARBA00023242"/>
    </source>
</evidence>
<dbReference type="STRING" id="329884.A0A4U0W4L6"/>
<dbReference type="GO" id="GO:0005736">
    <property type="term" value="C:RNA polymerase I complex"/>
    <property type="evidence" value="ECO:0007669"/>
    <property type="project" value="UniProtKB-ARBA"/>
</dbReference>
<dbReference type="OrthoDB" id="10250504at2759"/>
<dbReference type="PANTHER" id="PTHR12709:SF5">
    <property type="entry name" value="DNA-DIRECTED RNA POLYMERASE I SUBUNIT RPA43"/>
    <property type="match status" value="1"/>
</dbReference>
<comment type="subcellular location">
    <subcellularLocation>
        <location evidence="1">Nucleus</location>
        <location evidence="1">Nucleolus</location>
    </subcellularLocation>
</comment>
<comment type="caution">
    <text evidence="10">The sequence shown here is derived from an EMBL/GenBank/DDBJ whole genome shotgun (WGS) entry which is preliminary data.</text>
</comment>
<comment type="similarity">
    <text evidence="2">Belongs to the eukaryotic RPA43 RNA polymerase subunit family.</text>
</comment>
<dbReference type="GO" id="GO:0006361">
    <property type="term" value="P:transcription initiation at RNA polymerase I promoter"/>
    <property type="evidence" value="ECO:0007669"/>
    <property type="project" value="UniProtKB-ARBA"/>
</dbReference>
<dbReference type="InterPro" id="IPR045113">
    <property type="entry name" value="Rpb7-like"/>
</dbReference>
<dbReference type="Gene3D" id="2.40.50.1060">
    <property type="match status" value="1"/>
</dbReference>
<dbReference type="Pfam" id="PF17875">
    <property type="entry name" value="RPA43_OB"/>
    <property type="match status" value="1"/>
</dbReference>
<accession>A0A4U0W4L6</accession>
<evidence type="ECO:0000256" key="4">
    <source>
        <dbReference type="ARBA" id="ARBA00022553"/>
    </source>
</evidence>
<keyword evidence="4" id="KW-0597">Phosphoprotein</keyword>
<feature type="region of interest" description="Disordered" evidence="8">
    <location>
        <begin position="1"/>
        <end position="197"/>
    </location>
</feature>
<dbReference type="FunFam" id="3.30.1490.120:FF:000004">
    <property type="entry name" value="RNA polymerase I subunit Rpa43"/>
    <property type="match status" value="1"/>
</dbReference>
<dbReference type="EMBL" id="NAJQ01001540">
    <property type="protein sequence ID" value="TKA57270.1"/>
    <property type="molecule type" value="Genomic_DNA"/>
</dbReference>
<evidence type="ECO:0000256" key="2">
    <source>
        <dbReference type="ARBA" id="ARBA00005930"/>
    </source>
</evidence>